<name>A0A0A9CQZ2_ARUDO</name>
<proteinExistence type="predicted"/>
<reference evidence="1" key="2">
    <citation type="journal article" date="2015" name="Data Brief">
        <title>Shoot transcriptome of the giant reed, Arundo donax.</title>
        <authorList>
            <person name="Barrero R.A."/>
            <person name="Guerrero F.D."/>
            <person name="Moolhuijzen P."/>
            <person name="Goolsby J.A."/>
            <person name="Tidwell J."/>
            <person name="Bellgard S.E."/>
            <person name="Bellgard M.I."/>
        </authorList>
    </citation>
    <scope>NUCLEOTIDE SEQUENCE</scope>
    <source>
        <tissue evidence="1">Shoot tissue taken approximately 20 cm above the soil surface</tissue>
    </source>
</reference>
<dbReference type="EMBL" id="GBRH01219161">
    <property type="protein sequence ID" value="JAD78734.1"/>
    <property type="molecule type" value="Transcribed_RNA"/>
</dbReference>
<reference evidence="1" key="1">
    <citation type="submission" date="2014-09" db="EMBL/GenBank/DDBJ databases">
        <authorList>
            <person name="Magalhaes I.L.F."/>
            <person name="Oliveira U."/>
            <person name="Santos F.R."/>
            <person name="Vidigal T.H.D.A."/>
            <person name="Brescovit A.D."/>
            <person name="Santos A.J."/>
        </authorList>
    </citation>
    <scope>NUCLEOTIDE SEQUENCE</scope>
    <source>
        <tissue evidence="1">Shoot tissue taken approximately 20 cm above the soil surface</tissue>
    </source>
</reference>
<evidence type="ECO:0000313" key="1">
    <source>
        <dbReference type="EMBL" id="JAD78734.1"/>
    </source>
</evidence>
<accession>A0A0A9CQZ2</accession>
<protein>
    <submittedName>
        <fullName evidence="1">Uncharacterized protein</fullName>
    </submittedName>
</protein>
<dbReference type="AlphaFoldDB" id="A0A0A9CQZ2"/>
<sequence>MSPSFLSMEMQRFLGDINSVIGSVGLIFDEEHSAASFLSRIMKGGVILETMHLSFIPEFGSNETPAGSPQSRIGSIVPAVEFKVTASEETIGRSNEE</sequence>
<organism evidence="1">
    <name type="scientific">Arundo donax</name>
    <name type="common">Giant reed</name>
    <name type="synonym">Donax arundinaceus</name>
    <dbReference type="NCBI Taxonomy" id="35708"/>
    <lineage>
        <taxon>Eukaryota</taxon>
        <taxon>Viridiplantae</taxon>
        <taxon>Streptophyta</taxon>
        <taxon>Embryophyta</taxon>
        <taxon>Tracheophyta</taxon>
        <taxon>Spermatophyta</taxon>
        <taxon>Magnoliopsida</taxon>
        <taxon>Liliopsida</taxon>
        <taxon>Poales</taxon>
        <taxon>Poaceae</taxon>
        <taxon>PACMAD clade</taxon>
        <taxon>Arundinoideae</taxon>
        <taxon>Arundineae</taxon>
        <taxon>Arundo</taxon>
    </lineage>
</organism>